<keyword evidence="5 6" id="KW-0472">Membrane</keyword>
<dbReference type="GO" id="GO:0005789">
    <property type="term" value="C:endoplasmic reticulum membrane"/>
    <property type="evidence" value="ECO:0007669"/>
    <property type="project" value="UniProtKB-SubCell"/>
</dbReference>
<evidence type="ECO:0000256" key="4">
    <source>
        <dbReference type="ARBA" id="ARBA00022989"/>
    </source>
</evidence>
<gene>
    <name evidence="9" type="ORF">BpHYR1_035656</name>
</gene>
<comment type="caution">
    <text evidence="9">The sequence shown here is derived from an EMBL/GenBank/DDBJ whole genome shotgun (WGS) entry which is preliminary data.</text>
</comment>
<feature type="transmembrane region" description="Helical" evidence="6">
    <location>
        <begin position="135"/>
        <end position="164"/>
    </location>
</feature>
<sequence>MSDNKEFDNQDFISSSSENTEAPVPSAPTSDDNGYIVVNENTQNSEAELAEAKSQQVDINNLIADINSSTDAQLREPSSPVLAEADSSVAKDETKNESKPEDKKECSMCPYYLLVCDLLLWKCPKLTGAVFGSMFVLLLSFSLFSFLTVISALMLTALALVGAYRFYLAVVFRIKGTYDDSLDKLVKQDLPLPKDKIQECARLVEGDLYRALNQLKSIVLWESVSQSVKAFAAFYIVNWVGSCFNFLTLLLIGLVTVFTLPKVYQVYKQPIDQSIQKVTTLAHQVVKQVMVKIPMLNKKKTQ</sequence>
<evidence type="ECO:0000256" key="5">
    <source>
        <dbReference type="ARBA" id="ARBA00023136"/>
    </source>
</evidence>
<name>A0A3M7QN33_BRAPC</name>
<dbReference type="STRING" id="10195.A0A3M7QN33"/>
<proteinExistence type="predicted"/>
<dbReference type="PANTHER" id="PTHR45799">
    <property type="entry name" value="RETICULON-LIKE PROTEIN"/>
    <property type="match status" value="1"/>
</dbReference>
<feature type="compositionally biased region" description="Basic and acidic residues" evidence="7">
    <location>
        <begin position="89"/>
        <end position="103"/>
    </location>
</feature>
<feature type="region of interest" description="Disordered" evidence="7">
    <location>
        <begin position="71"/>
        <end position="103"/>
    </location>
</feature>
<feature type="domain" description="Reticulon" evidence="8">
    <location>
        <begin position="115"/>
        <end position="302"/>
    </location>
</feature>
<dbReference type="EMBL" id="REGN01005679">
    <property type="protein sequence ID" value="RNA12481.1"/>
    <property type="molecule type" value="Genomic_DNA"/>
</dbReference>
<evidence type="ECO:0000256" key="2">
    <source>
        <dbReference type="ARBA" id="ARBA00022692"/>
    </source>
</evidence>
<evidence type="ECO:0000256" key="7">
    <source>
        <dbReference type="SAM" id="MobiDB-lite"/>
    </source>
</evidence>
<organism evidence="9 10">
    <name type="scientific">Brachionus plicatilis</name>
    <name type="common">Marine rotifer</name>
    <name type="synonym">Brachionus muelleri</name>
    <dbReference type="NCBI Taxonomy" id="10195"/>
    <lineage>
        <taxon>Eukaryota</taxon>
        <taxon>Metazoa</taxon>
        <taxon>Spiralia</taxon>
        <taxon>Gnathifera</taxon>
        <taxon>Rotifera</taxon>
        <taxon>Eurotatoria</taxon>
        <taxon>Monogononta</taxon>
        <taxon>Pseudotrocha</taxon>
        <taxon>Ploima</taxon>
        <taxon>Brachionidae</taxon>
        <taxon>Brachionus</taxon>
    </lineage>
</organism>
<dbReference type="InterPro" id="IPR046964">
    <property type="entry name" value="RTN1-4"/>
</dbReference>
<comment type="subcellular location">
    <subcellularLocation>
        <location evidence="1 6">Endoplasmic reticulum membrane</location>
        <topology evidence="1 6">Multi-pass membrane protein</topology>
    </subcellularLocation>
</comment>
<evidence type="ECO:0000313" key="9">
    <source>
        <dbReference type="EMBL" id="RNA12481.1"/>
    </source>
</evidence>
<evidence type="ECO:0000256" key="3">
    <source>
        <dbReference type="ARBA" id="ARBA00022824"/>
    </source>
</evidence>
<protein>
    <recommendedName>
        <fullName evidence="6">Reticulon-like protein</fullName>
    </recommendedName>
</protein>
<keyword evidence="4 6" id="KW-1133">Transmembrane helix</keyword>
<dbReference type="PROSITE" id="PS50845">
    <property type="entry name" value="RETICULON"/>
    <property type="match status" value="1"/>
</dbReference>
<dbReference type="PANTHER" id="PTHR45799:SF2">
    <property type="entry name" value="RETICULON-LIKE PROTEIN"/>
    <property type="match status" value="1"/>
</dbReference>
<reference evidence="9 10" key="1">
    <citation type="journal article" date="2018" name="Sci. Rep.">
        <title>Genomic signatures of local adaptation to the degree of environmental predictability in rotifers.</title>
        <authorList>
            <person name="Franch-Gras L."/>
            <person name="Hahn C."/>
            <person name="Garcia-Roger E.M."/>
            <person name="Carmona M.J."/>
            <person name="Serra M."/>
            <person name="Gomez A."/>
        </authorList>
    </citation>
    <scope>NUCLEOTIDE SEQUENCE [LARGE SCALE GENOMIC DNA]</scope>
    <source>
        <strain evidence="9">HYR1</strain>
    </source>
</reference>
<feature type="compositionally biased region" description="Polar residues" evidence="7">
    <location>
        <begin position="11"/>
        <end position="20"/>
    </location>
</feature>
<evidence type="ECO:0000313" key="10">
    <source>
        <dbReference type="Proteomes" id="UP000276133"/>
    </source>
</evidence>
<feature type="region of interest" description="Disordered" evidence="7">
    <location>
        <begin position="1"/>
        <end position="53"/>
    </location>
</feature>
<dbReference type="Pfam" id="PF02453">
    <property type="entry name" value="Reticulon"/>
    <property type="match status" value="1"/>
</dbReference>
<keyword evidence="3 6" id="KW-0256">Endoplasmic reticulum</keyword>
<keyword evidence="10" id="KW-1185">Reference proteome</keyword>
<evidence type="ECO:0000256" key="6">
    <source>
        <dbReference type="RuleBase" id="RU363132"/>
    </source>
</evidence>
<dbReference type="Proteomes" id="UP000276133">
    <property type="component" value="Unassembled WGS sequence"/>
</dbReference>
<dbReference type="AlphaFoldDB" id="A0A3M7QN33"/>
<dbReference type="OrthoDB" id="567788at2759"/>
<evidence type="ECO:0000256" key="1">
    <source>
        <dbReference type="ARBA" id="ARBA00004477"/>
    </source>
</evidence>
<keyword evidence="2 6" id="KW-0812">Transmembrane</keyword>
<dbReference type="InterPro" id="IPR003388">
    <property type="entry name" value="Reticulon"/>
</dbReference>
<feature type="transmembrane region" description="Helical" evidence="6">
    <location>
        <begin position="232"/>
        <end position="260"/>
    </location>
</feature>
<accession>A0A3M7QN33</accession>
<evidence type="ECO:0000259" key="8">
    <source>
        <dbReference type="PROSITE" id="PS50845"/>
    </source>
</evidence>
<dbReference type="GO" id="GO:0030424">
    <property type="term" value="C:axon"/>
    <property type="evidence" value="ECO:0007669"/>
    <property type="project" value="TreeGrafter"/>
</dbReference>